<dbReference type="STRING" id="169760.PSTEL_16920"/>
<organism evidence="3 4">
    <name type="scientific">Paenibacillus stellifer</name>
    <dbReference type="NCBI Taxonomy" id="169760"/>
    <lineage>
        <taxon>Bacteria</taxon>
        <taxon>Bacillati</taxon>
        <taxon>Bacillota</taxon>
        <taxon>Bacilli</taxon>
        <taxon>Bacillales</taxon>
        <taxon>Paenibacillaceae</taxon>
        <taxon>Paenibacillus</taxon>
    </lineage>
</organism>
<evidence type="ECO:0000313" key="4">
    <source>
        <dbReference type="Proteomes" id="UP000029507"/>
    </source>
</evidence>
<dbReference type="HOGENOM" id="CLU_009583_14_4_9"/>
<feature type="domain" description="Glycosyltransferase subfamily 4-like N-terminal" evidence="2">
    <location>
        <begin position="64"/>
        <end position="168"/>
    </location>
</feature>
<feature type="domain" description="Glycosyl transferase family 1" evidence="1">
    <location>
        <begin position="177"/>
        <end position="348"/>
    </location>
</feature>
<dbReference type="InterPro" id="IPR028098">
    <property type="entry name" value="Glyco_trans_4-like_N"/>
</dbReference>
<dbReference type="InterPro" id="IPR001296">
    <property type="entry name" value="Glyco_trans_1"/>
</dbReference>
<accession>A0A089LZ41</accession>
<dbReference type="PANTHER" id="PTHR12526:SF572">
    <property type="entry name" value="BLL5144 PROTEIN"/>
    <property type="match status" value="1"/>
</dbReference>
<proteinExistence type="predicted"/>
<dbReference type="Pfam" id="PF00534">
    <property type="entry name" value="Glycos_transf_1"/>
    <property type="match status" value="1"/>
</dbReference>
<dbReference type="Gene3D" id="3.40.50.2000">
    <property type="entry name" value="Glycogen Phosphorylase B"/>
    <property type="match status" value="2"/>
</dbReference>
<evidence type="ECO:0000259" key="2">
    <source>
        <dbReference type="Pfam" id="PF13439"/>
    </source>
</evidence>
<dbReference type="EMBL" id="CP009286">
    <property type="protein sequence ID" value="AIQ64528.1"/>
    <property type="molecule type" value="Genomic_DNA"/>
</dbReference>
<dbReference type="SUPFAM" id="SSF53756">
    <property type="entry name" value="UDP-Glycosyltransferase/glycogen phosphorylase"/>
    <property type="match status" value="1"/>
</dbReference>
<dbReference type="RefSeq" id="WP_038696876.1">
    <property type="nucleotide sequence ID" value="NZ_CP009286.1"/>
</dbReference>
<name>A0A089LZ41_9BACL</name>
<keyword evidence="4" id="KW-1185">Reference proteome</keyword>
<keyword evidence="3" id="KW-0808">Transferase</keyword>
<reference evidence="3 4" key="1">
    <citation type="submission" date="2014-08" db="EMBL/GenBank/DDBJ databases">
        <title>Comparative genomics of the Paenibacillus odorifer group.</title>
        <authorList>
            <person name="den Bakker H.C."/>
            <person name="Tsai Y.-C."/>
            <person name="Martin N."/>
            <person name="Korlach J."/>
            <person name="Wiedmann M."/>
        </authorList>
    </citation>
    <scope>NUCLEOTIDE SEQUENCE [LARGE SCALE GENOMIC DNA]</scope>
    <source>
        <strain evidence="3 4">DSM 14472</strain>
    </source>
</reference>
<dbReference type="KEGG" id="pste:PSTEL_16920"/>
<dbReference type="AlphaFoldDB" id="A0A089LZ41"/>
<sequence>MTRIAYIGTYVPQKCGIATYTHHLRQSISQAKGWKGKDPVFTIKPGGSLIAYNDPDVYEVPKDKRAAYKKLAERLNGSDIGVVSLQHEFGIFGGEAGSYVLDLVENLDKPLAVTFHTVFEKPEEPYFSIQERIARRSDLILVMNRKAKEYLNRSFGIPLGKIQYVPHGTPSPLSGRREAYRKAMGWDGHKILMTFGLLGRGKGLETIIKSLPDVVREVPETLYTIVGQTHPEVRKAEGESYREELKTLVRDLGLENNVAMIDRYVEEDELAGLLSACDLYVTPYPGLQQITSGTLAYAVGLGRPVLSTPYAYAKDLLSDYPELLIQPGDIPSWSEGMRRILGDEDNLRQTEYSMAALGAPMNWPSVGRLHLDMFSSLAAPLLRAN</sequence>
<gene>
    <name evidence="3" type="ORF">PSTEL_16920</name>
</gene>
<dbReference type="GO" id="GO:0016740">
    <property type="term" value="F:transferase activity"/>
    <property type="evidence" value="ECO:0007669"/>
    <property type="project" value="UniProtKB-KW"/>
</dbReference>
<evidence type="ECO:0000313" key="3">
    <source>
        <dbReference type="EMBL" id="AIQ64528.1"/>
    </source>
</evidence>
<evidence type="ECO:0000259" key="1">
    <source>
        <dbReference type="Pfam" id="PF00534"/>
    </source>
</evidence>
<dbReference type="Pfam" id="PF13439">
    <property type="entry name" value="Glyco_transf_4"/>
    <property type="match status" value="1"/>
</dbReference>
<dbReference type="PANTHER" id="PTHR12526">
    <property type="entry name" value="GLYCOSYLTRANSFERASE"/>
    <property type="match status" value="1"/>
</dbReference>
<protein>
    <submittedName>
        <fullName evidence="3">Glycosyl transferase family 1</fullName>
    </submittedName>
</protein>
<dbReference type="OrthoDB" id="9765330at2"/>
<dbReference type="Proteomes" id="UP000029507">
    <property type="component" value="Chromosome"/>
</dbReference>